<reference evidence="2" key="1">
    <citation type="journal article" date="2024" name="Proc. Natl. Acad. Sci. U.S.A.">
        <title>Extraordinary preservation of gene collinearity over three hundred million years revealed in homosporous lycophytes.</title>
        <authorList>
            <person name="Li C."/>
            <person name="Wickell D."/>
            <person name="Kuo L.Y."/>
            <person name="Chen X."/>
            <person name="Nie B."/>
            <person name="Liao X."/>
            <person name="Peng D."/>
            <person name="Ji J."/>
            <person name="Jenkins J."/>
            <person name="Williams M."/>
            <person name="Shu S."/>
            <person name="Plott C."/>
            <person name="Barry K."/>
            <person name="Rajasekar S."/>
            <person name="Grimwood J."/>
            <person name="Han X."/>
            <person name="Sun S."/>
            <person name="Hou Z."/>
            <person name="He W."/>
            <person name="Dai G."/>
            <person name="Sun C."/>
            <person name="Schmutz J."/>
            <person name="Leebens-Mack J.H."/>
            <person name="Li F.W."/>
            <person name="Wang L."/>
        </authorList>
    </citation>
    <scope>NUCLEOTIDE SEQUENCE [LARGE SCALE GENOMIC DNA]</scope>
    <source>
        <strain evidence="2">cv. PW_Plant_1</strain>
    </source>
</reference>
<gene>
    <name evidence="1" type="ORF">O6H91_01G163800</name>
</gene>
<evidence type="ECO:0000313" key="2">
    <source>
        <dbReference type="Proteomes" id="UP001162992"/>
    </source>
</evidence>
<proteinExistence type="predicted"/>
<protein>
    <submittedName>
        <fullName evidence="1">Uncharacterized protein</fullName>
    </submittedName>
</protein>
<dbReference type="Proteomes" id="UP001162992">
    <property type="component" value="Chromosome 1"/>
</dbReference>
<evidence type="ECO:0000313" key="1">
    <source>
        <dbReference type="EMBL" id="KAJ7571458.1"/>
    </source>
</evidence>
<comment type="caution">
    <text evidence="1">The sequence shown here is derived from an EMBL/GenBank/DDBJ whole genome shotgun (WGS) entry which is preliminary data.</text>
</comment>
<sequence>MMQALSKRQRVSSGISDKTDVSYLSNSKTSLSNLEDDEKPRKLEKLSFDDKDTGDVMLQLAAKHADELHFSSEQGELEIEVHLHSVILSQCRYFAALFSDRWQEKGLSDEANDDHSHFALKMCVPSIQALGTYMCTLQLLYTKDFSEVIVEVQTALSILPVAVELLFEECITACVRFLEAVPWSKEEEAEIKQLVCLLQLQESEKLLARLSPVKNSAVEDMLNELVYAATHSHQNAASVKAFVAKILSTFPSRDTVRLVLNRAFVNSLKTVKDSVEEYTSPNVRGRYDEIEAMQRQNLHTAVVSGRHLLWLVERMIELRVAETAVQAWSEQRAFTANLQGACSDDMWRNNVPGLPAVLLRCTCRLLNAMVAGSILTSQNVRKRLARDWLPVLVTSRENVSYSGLGASCNKQLHKELEVGFLQLIMTLPITDAQELLQQCLSFATRSIEDCPHLVSAFNTWFQRAGQGNLGRPGKSNEKEACPKQDDFKSVPVAHVCLCRDPENMILN</sequence>
<name>A0ACC2EY86_DIPCM</name>
<organism evidence="1 2">
    <name type="scientific">Diphasiastrum complanatum</name>
    <name type="common">Issler's clubmoss</name>
    <name type="synonym">Lycopodium complanatum</name>
    <dbReference type="NCBI Taxonomy" id="34168"/>
    <lineage>
        <taxon>Eukaryota</taxon>
        <taxon>Viridiplantae</taxon>
        <taxon>Streptophyta</taxon>
        <taxon>Embryophyta</taxon>
        <taxon>Tracheophyta</taxon>
        <taxon>Lycopodiopsida</taxon>
        <taxon>Lycopodiales</taxon>
        <taxon>Lycopodiaceae</taxon>
        <taxon>Lycopodioideae</taxon>
        <taxon>Diphasiastrum</taxon>
    </lineage>
</organism>
<accession>A0ACC2EY86</accession>
<dbReference type="EMBL" id="CM055092">
    <property type="protein sequence ID" value="KAJ7571458.1"/>
    <property type="molecule type" value="Genomic_DNA"/>
</dbReference>
<keyword evidence="2" id="KW-1185">Reference proteome</keyword>